<dbReference type="Pfam" id="PF00147">
    <property type="entry name" value="Fibrinogen_C"/>
    <property type="match status" value="1"/>
</dbReference>
<dbReference type="InterPro" id="IPR050373">
    <property type="entry name" value="Fibrinogen_C-term_domain"/>
</dbReference>
<dbReference type="PANTHER" id="PTHR19143">
    <property type="entry name" value="FIBRINOGEN/TENASCIN/ANGIOPOEITIN"/>
    <property type="match status" value="1"/>
</dbReference>
<dbReference type="EMBL" id="LR785141">
    <property type="protein sequence ID" value="CAB3245534.1"/>
    <property type="molecule type" value="mRNA"/>
</dbReference>
<dbReference type="InterPro" id="IPR002181">
    <property type="entry name" value="Fibrinogen_a/b/g_C_dom"/>
</dbReference>
<feature type="domain" description="Fibrinogen C-terminal" evidence="1">
    <location>
        <begin position="1"/>
        <end position="131"/>
    </location>
</feature>
<dbReference type="SMART" id="SM00186">
    <property type="entry name" value="FBG"/>
    <property type="match status" value="1"/>
</dbReference>
<protein>
    <submittedName>
        <fullName evidence="2">Ficolin-2-like</fullName>
    </submittedName>
</protein>
<dbReference type="SUPFAM" id="SSF56496">
    <property type="entry name" value="Fibrinogen C-terminal domain-like"/>
    <property type="match status" value="1"/>
</dbReference>
<dbReference type="AlphaFoldDB" id="A0A6F9DDI0"/>
<sequence length="131" mass="15297">MTSGRNCRLRIDLRGFDDSTAYAQYTSFAIDDESDNYRLHVSGYNGMAGDSLTYHNGMQFSTQDRDNDADSSKNCVLHWGNSGGWWFKHCFYSKLNAEWGRSQSEYHNIIWYHWKGYSEAIKESTMKMRCD</sequence>
<dbReference type="InterPro" id="IPR036056">
    <property type="entry name" value="Fibrinogen-like_C"/>
</dbReference>
<proteinExistence type="evidence at transcript level"/>
<accession>A0A6F9DDI0</accession>
<dbReference type="Gene3D" id="3.90.215.10">
    <property type="entry name" value="Gamma Fibrinogen, chain A, domain 1"/>
    <property type="match status" value="1"/>
</dbReference>
<gene>
    <name evidence="2" type="primary">Fcn2-002</name>
</gene>
<dbReference type="InterPro" id="IPR014716">
    <property type="entry name" value="Fibrinogen_a/b/g_C_1"/>
</dbReference>
<dbReference type="PROSITE" id="PS51406">
    <property type="entry name" value="FIBRINOGEN_C_2"/>
    <property type="match status" value="1"/>
</dbReference>
<organism evidence="2">
    <name type="scientific">Phallusia mammillata</name>
    <dbReference type="NCBI Taxonomy" id="59560"/>
    <lineage>
        <taxon>Eukaryota</taxon>
        <taxon>Metazoa</taxon>
        <taxon>Chordata</taxon>
        <taxon>Tunicata</taxon>
        <taxon>Ascidiacea</taxon>
        <taxon>Phlebobranchia</taxon>
        <taxon>Ascidiidae</taxon>
        <taxon>Phallusia</taxon>
    </lineage>
</organism>
<reference evidence="2" key="1">
    <citation type="submission" date="2020-04" db="EMBL/GenBank/DDBJ databases">
        <authorList>
            <person name="Neveu A P."/>
        </authorList>
    </citation>
    <scope>NUCLEOTIDE SEQUENCE</scope>
    <source>
        <tissue evidence="2">Whole embryo</tissue>
    </source>
</reference>
<evidence type="ECO:0000259" key="1">
    <source>
        <dbReference type="PROSITE" id="PS51406"/>
    </source>
</evidence>
<dbReference type="GO" id="GO:0005615">
    <property type="term" value="C:extracellular space"/>
    <property type="evidence" value="ECO:0007669"/>
    <property type="project" value="TreeGrafter"/>
</dbReference>
<evidence type="ECO:0000313" key="2">
    <source>
        <dbReference type="EMBL" id="CAB3245534.1"/>
    </source>
</evidence>
<name>A0A6F9DDI0_9ASCI</name>